<keyword evidence="2" id="KW-0732">Signal</keyword>
<reference evidence="3 4" key="1">
    <citation type="submission" date="2019-07" db="EMBL/GenBank/DDBJ databases">
        <title>Reinekea sp. strain SSH23 genome sequencing and assembly.</title>
        <authorList>
            <person name="Kim I."/>
        </authorList>
    </citation>
    <scope>NUCLEOTIDE SEQUENCE [LARGE SCALE GENOMIC DNA]</scope>
    <source>
        <strain evidence="3 4">SSH23</strain>
    </source>
</reference>
<keyword evidence="1" id="KW-0472">Membrane</keyword>
<accession>A0A5C8ZAA2</accession>
<organism evidence="3 4">
    <name type="scientific">Reinekea thalattae</name>
    <dbReference type="NCBI Taxonomy" id="2593301"/>
    <lineage>
        <taxon>Bacteria</taxon>
        <taxon>Pseudomonadati</taxon>
        <taxon>Pseudomonadota</taxon>
        <taxon>Gammaproteobacteria</taxon>
        <taxon>Oceanospirillales</taxon>
        <taxon>Saccharospirillaceae</taxon>
        <taxon>Reinekea</taxon>
    </lineage>
</organism>
<dbReference type="Pfam" id="PF13584">
    <property type="entry name" value="BatD"/>
    <property type="match status" value="1"/>
</dbReference>
<dbReference type="PANTHER" id="PTHR40940">
    <property type="entry name" value="PROTEIN BATD-RELATED"/>
    <property type="match status" value="1"/>
</dbReference>
<dbReference type="OrthoDB" id="5293418at2"/>
<name>A0A5C8ZAA2_9GAMM</name>
<comment type="caution">
    <text evidence="3">The sequence shown here is derived from an EMBL/GenBank/DDBJ whole genome shotgun (WGS) entry which is preliminary data.</text>
</comment>
<dbReference type="EMBL" id="VKAD01000001">
    <property type="protein sequence ID" value="TXR54113.1"/>
    <property type="molecule type" value="Genomic_DNA"/>
</dbReference>
<gene>
    <name evidence="3" type="ORF">FME95_06125</name>
</gene>
<sequence length="563" mass="63538">MVKNMIRYISLAPFKWIVFCCAMIAAPHLLAEVTARTDRYEMYSDETLQLNVNVDSRSNINRADIESLQTLFDILEQRQYTSTSTTLNGQRTTSKVLQFRLRPKNTGILTIPAFRSGNEASQPIQITVYSAAKRPNKLPQDAVIISATLSEQTPYVKQPFVLTLEVAYNIEMQNAALEGLTFPAFDSVELNKGTTIETRSNKQYKVYRQVLQLTADQAGRYSLPDIVLSADYYNATSGQVERFSRAAQVGRIDVRAIPKNYPTNAIWLPVTSLTLEDNLDSNQSYQVGDYIDWLTLMTVEGAPATQLPDPLANIEAQLPTGVRLYRNPAEIDDSRRVDVSALSFTAAGSLRLPEIRIPWWNIDKDKLEWATLPARNMRVAAVSQNSNATNGLSPAPNQAVAIDSEQASSDETETETTTQKSFNFWKAIAILLAIAWPATVLYFIFIARKPVQKTTEQNNKTVDTDAEQSLARYAKQNDITGFYNELMTQMRAIELTEKQLINALDDDGVNAFETLNNYLFAEQRQQPDQDSLLLLAKKFRKLFKQYKANNRSKNKSKQQLFDL</sequence>
<feature type="signal peptide" evidence="2">
    <location>
        <begin position="1"/>
        <end position="31"/>
    </location>
</feature>
<dbReference type="InterPro" id="IPR025738">
    <property type="entry name" value="BatD"/>
</dbReference>
<keyword evidence="1" id="KW-1133">Transmembrane helix</keyword>
<dbReference type="PANTHER" id="PTHR40940:SF1">
    <property type="entry name" value="PROTEIN BATD"/>
    <property type="match status" value="1"/>
</dbReference>
<keyword evidence="4" id="KW-1185">Reference proteome</keyword>
<keyword evidence="1" id="KW-0812">Transmembrane</keyword>
<feature type="chain" id="PRO_5022673676" evidence="2">
    <location>
        <begin position="32"/>
        <end position="563"/>
    </location>
</feature>
<dbReference type="AlphaFoldDB" id="A0A5C8ZAA2"/>
<dbReference type="Proteomes" id="UP000321764">
    <property type="component" value="Unassembled WGS sequence"/>
</dbReference>
<proteinExistence type="predicted"/>
<feature type="transmembrane region" description="Helical" evidence="1">
    <location>
        <begin position="424"/>
        <end position="445"/>
    </location>
</feature>
<evidence type="ECO:0000313" key="3">
    <source>
        <dbReference type="EMBL" id="TXR54113.1"/>
    </source>
</evidence>
<protein>
    <submittedName>
        <fullName evidence="3">Protein BatD</fullName>
    </submittedName>
</protein>
<evidence type="ECO:0000256" key="1">
    <source>
        <dbReference type="SAM" id="Phobius"/>
    </source>
</evidence>
<evidence type="ECO:0000313" key="4">
    <source>
        <dbReference type="Proteomes" id="UP000321764"/>
    </source>
</evidence>
<evidence type="ECO:0000256" key="2">
    <source>
        <dbReference type="SAM" id="SignalP"/>
    </source>
</evidence>